<dbReference type="Proteomes" id="UP001165136">
    <property type="component" value="Unassembled WGS sequence"/>
</dbReference>
<gene>
    <name evidence="5" type="ORF">Atai01_68680</name>
</gene>
<comment type="caution">
    <text evidence="5">The sequence shown here is derived from an EMBL/GenBank/DDBJ whole genome shotgun (WGS) entry which is preliminary data.</text>
</comment>
<reference evidence="5" key="1">
    <citation type="submission" date="2023-03" db="EMBL/GenBank/DDBJ databases">
        <title>Amycolatopsis taiwanensis NBRC 103393.</title>
        <authorList>
            <person name="Ichikawa N."/>
            <person name="Sato H."/>
            <person name="Tonouchi N."/>
        </authorList>
    </citation>
    <scope>NUCLEOTIDE SEQUENCE</scope>
    <source>
        <strain evidence="5">NBRC 103393</strain>
    </source>
</reference>
<feature type="binding site" evidence="3">
    <location>
        <position position="22"/>
    </location>
    <ligand>
        <name>a divalent metal cation</name>
        <dbReference type="ChEBI" id="CHEBI:60240"/>
        <label>1</label>
    </ligand>
</feature>
<sequence length="331" mass="35892">MPPAMTVTGPVEASALGHVLPHEHVFINLLAEYRAEGLLNDQSRMAEELALFRRCGGGTLVELTPAELTAGAAPDPLGLYRKIPNPTPGPPGSRAAANVHELRALSAETGVNIVMGTGHYRDPYLDKNWFDQTSVDEIAEGIVRDLTDGVAGTGVRAGIIGEIGADRWYVSAAEERSFRAAARAHNRTGVPITTHAARWPVGTAQLDILVSEGVDPRRVIIGHCDGVQIPEYHRDLARRGAYVQFDLIRGADDWDTASRVRLVVGMVRDGLIDHVLLSHDVCTVKQLKTAGGWGYTFVRTRFAELLVEAGLEPDEIEHILVENPRRALTGA</sequence>
<dbReference type="Pfam" id="PF02126">
    <property type="entry name" value="PTE"/>
    <property type="match status" value="1"/>
</dbReference>
<dbReference type="PROSITE" id="PS51347">
    <property type="entry name" value="PHOSPHOTRIESTERASE_2"/>
    <property type="match status" value="1"/>
</dbReference>
<evidence type="ECO:0000256" key="3">
    <source>
        <dbReference type="PIRSR" id="PIRSR601559-52"/>
    </source>
</evidence>
<dbReference type="EMBL" id="BSTI01000021">
    <property type="protein sequence ID" value="GLY70249.1"/>
    <property type="molecule type" value="Genomic_DNA"/>
</dbReference>
<dbReference type="PANTHER" id="PTHR10819:SF3">
    <property type="entry name" value="PHOSPHOTRIESTERASE-RELATED PROTEIN"/>
    <property type="match status" value="1"/>
</dbReference>
<comment type="caution">
    <text evidence="4">Lacks conserved residue(s) required for the propagation of feature annotation.</text>
</comment>
<dbReference type="RefSeq" id="WP_084144005.1">
    <property type="nucleotide sequence ID" value="NZ_BSTI01000021.1"/>
</dbReference>
<comment type="similarity">
    <text evidence="4">Belongs to the metallo-dependent hydrolases superfamily. Phosphotriesterase family.</text>
</comment>
<feature type="binding site" evidence="3">
    <location>
        <position position="223"/>
    </location>
    <ligand>
        <name>a divalent metal cation</name>
        <dbReference type="ChEBI" id="CHEBI:60240"/>
        <label>2</label>
    </ligand>
</feature>
<dbReference type="SUPFAM" id="SSF51556">
    <property type="entry name" value="Metallo-dependent hydrolases"/>
    <property type="match status" value="1"/>
</dbReference>
<dbReference type="InterPro" id="IPR032466">
    <property type="entry name" value="Metal_Hydrolase"/>
</dbReference>
<dbReference type="GO" id="GO:0016787">
    <property type="term" value="F:hydrolase activity"/>
    <property type="evidence" value="ECO:0007669"/>
    <property type="project" value="UniProtKB-KW"/>
</dbReference>
<evidence type="ECO:0000313" key="5">
    <source>
        <dbReference type="EMBL" id="GLY70249.1"/>
    </source>
</evidence>
<feature type="binding site" evidence="3">
    <location>
        <position position="24"/>
    </location>
    <ligand>
        <name>a divalent metal cation</name>
        <dbReference type="ChEBI" id="CHEBI:60240"/>
        <label>1</label>
    </ligand>
</feature>
<name>A0A9W6R6C6_9PSEU</name>
<proteinExistence type="inferred from homology"/>
<feature type="binding site" evidence="3">
    <location>
        <position position="162"/>
    </location>
    <ligand>
        <name>a divalent metal cation</name>
        <dbReference type="ChEBI" id="CHEBI:60240"/>
        <label>1</label>
    </ligand>
</feature>
<comment type="cofactor">
    <cofactor evidence="3">
        <name>a divalent metal cation</name>
        <dbReference type="ChEBI" id="CHEBI:60240"/>
    </cofactor>
    <text evidence="3">Binds 2 divalent metal cations per subunit.</text>
</comment>
<feature type="binding site" evidence="3">
    <location>
        <position position="280"/>
    </location>
    <ligand>
        <name>a divalent metal cation</name>
        <dbReference type="ChEBI" id="CHEBI:60240"/>
        <label>1</label>
    </ligand>
</feature>
<dbReference type="PIRSF" id="PIRSF016839">
    <property type="entry name" value="PhP"/>
    <property type="match status" value="1"/>
</dbReference>
<feature type="binding site" evidence="3">
    <location>
        <position position="195"/>
    </location>
    <ligand>
        <name>a divalent metal cation</name>
        <dbReference type="ChEBI" id="CHEBI:60240"/>
        <label>2</label>
    </ligand>
</feature>
<evidence type="ECO:0000256" key="1">
    <source>
        <dbReference type="ARBA" id="ARBA00022723"/>
    </source>
</evidence>
<dbReference type="AlphaFoldDB" id="A0A9W6R6C6"/>
<dbReference type="InterPro" id="IPR001559">
    <property type="entry name" value="Phosphotriesterase"/>
</dbReference>
<keyword evidence="6" id="KW-1185">Reference proteome</keyword>
<dbReference type="GO" id="GO:0008270">
    <property type="term" value="F:zinc ion binding"/>
    <property type="evidence" value="ECO:0007669"/>
    <property type="project" value="InterPro"/>
</dbReference>
<evidence type="ECO:0000256" key="2">
    <source>
        <dbReference type="ARBA" id="ARBA00022801"/>
    </source>
</evidence>
<dbReference type="Gene3D" id="3.20.20.140">
    <property type="entry name" value="Metal-dependent hydrolases"/>
    <property type="match status" value="1"/>
</dbReference>
<keyword evidence="1 3" id="KW-0479">Metal-binding</keyword>
<accession>A0A9W6R6C6</accession>
<protein>
    <submittedName>
        <fullName evidence="5">Aryldialkylphosphatase</fullName>
    </submittedName>
</protein>
<evidence type="ECO:0000313" key="6">
    <source>
        <dbReference type="Proteomes" id="UP001165136"/>
    </source>
</evidence>
<organism evidence="5 6">
    <name type="scientific">Amycolatopsis taiwanensis</name>
    <dbReference type="NCBI Taxonomy" id="342230"/>
    <lineage>
        <taxon>Bacteria</taxon>
        <taxon>Bacillati</taxon>
        <taxon>Actinomycetota</taxon>
        <taxon>Actinomycetes</taxon>
        <taxon>Pseudonocardiales</taxon>
        <taxon>Pseudonocardiaceae</taxon>
        <taxon>Amycolatopsis</taxon>
    </lineage>
</organism>
<feature type="binding site" evidence="3">
    <location>
        <position position="162"/>
    </location>
    <ligand>
        <name>a divalent metal cation</name>
        <dbReference type="ChEBI" id="CHEBI:60240"/>
        <label>2</label>
    </ligand>
</feature>
<keyword evidence="2" id="KW-0378">Hydrolase</keyword>
<evidence type="ECO:0000256" key="4">
    <source>
        <dbReference type="PROSITE-ProRule" id="PRU00679"/>
    </source>
</evidence>
<dbReference type="PANTHER" id="PTHR10819">
    <property type="entry name" value="PHOSPHOTRIESTERASE-RELATED"/>
    <property type="match status" value="1"/>
</dbReference>